<dbReference type="Gene3D" id="1.20.5.1930">
    <property type="match status" value="1"/>
</dbReference>
<feature type="domain" description="Histidine kinase/HSP90-like ATPase" evidence="11">
    <location>
        <begin position="514"/>
        <end position="601"/>
    </location>
</feature>
<feature type="transmembrane region" description="Helical" evidence="10">
    <location>
        <begin position="250"/>
        <end position="270"/>
    </location>
</feature>
<evidence type="ECO:0000256" key="4">
    <source>
        <dbReference type="ARBA" id="ARBA00022679"/>
    </source>
</evidence>
<name>A0A7X0EYW9_9ACTN</name>
<dbReference type="Pfam" id="PF02518">
    <property type="entry name" value="HATPase_c"/>
    <property type="match status" value="1"/>
</dbReference>
<comment type="caution">
    <text evidence="13">The sequence shown here is derived from an EMBL/GenBank/DDBJ whole genome shotgun (WGS) entry which is preliminary data.</text>
</comment>
<evidence type="ECO:0000256" key="6">
    <source>
        <dbReference type="ARBA" id="ARBA00022777"/>
    </source>
</evidence>
<feature type="transmembrane region" description="Helical" evidence="10">
    <location>
        <begin position="36"/>
        <end position="55"/>
    </location>
</feature>
<keyword evidence="7" id="KW-0067">ATP-binding</keyword>
<feature type="region of interest" description="Disordered" evidence="9">
    <location>
        <begin position="427"/>
        <end position="450"/>
    </location>
</feature>
<dbReference type="InterPro" id="IPR050482">
    <property type="entry name" value="Sensor_HK_TwoCompSys"/>
</dbReference>
<feature type="compositionally biased region" description="Low complexity" evidence="9">
    <location>
        <begin position="641"/>
        <end position="653"/>
    </location>
</feature>
<feature type="compositionally biased region" description="Gly residues" evidence="9">
    <location>
        <begin position="427"/>
        <end position="438"/>
    </location>
</feature>
<organism evidence="13 14">
    <name type="scientific">Nonomuraea muscovyensis</name>
    <dbReference type="NCBI Taxonomy" id="1124761"/>
    <lineage>
        <taxon>Bacteria</taxon>
        <taxon>Bacillati</taxon>
        <taxon>Actinomycetota</taxon>
        <taxon>Actinomycetes</taxon>
        <taxon>Streptosporangiales</taxon>
        <taxon>Streptosporangiaceae</taxon>
        <taxon>Nonomuraea</taxon>
    </lineage>
</organism>
<evidence type="ECO:0000256" key="2">
    <source>
        <dbReference type="ARBA" id="ARBA00012438"/>
    </source>
</evidence>
<proteinExistence type="predicted"/>
<dbReference type="GO" id="GO:0005524">
    <property type="term" value="F:ATP binding"/>
    <property type="evidence" value="ECO:0007669"/>
    <property type="project" value="UniProtKB-KW"/>
</dbReference>
<evidence type="ECO:0000256" key="8">
    <source>
        <dbReference type="ARBA" id="ARBA00023012"/>
    </source>
</evidence>
<accession>A0A7X0EYW9</accession>
<dbReference type="EMBL" id="JACHJB010000002">
    <property type="protein sequence ID" value="MBB6346879.1"/>
    <property type="molecule type" value="Genomic_DNA"/>
</dbReference>
<reference evidence="13 14" key="1">
    <citation type="submission" date="2020-08" db="EMBL/GenBank/DDBJ databases">
        <title>Sequencing the genomes of 1000 actinobacteria strains.</title>
        <authorList>
            <person name="Klenk H.-P."/>
        </authorList>
    </citation>
    <scope>NUCLEOTIDE SEQUENCE [LARGE SCALE GENOMIC DNA]</scope>
    <source>
        <strain evidence="13 14">DSM 45913</strain>
    </source>
</reference>
<feature type="transmembrane region" description="Helical" evidence="10">
    <location>
        <begin position="99"/>
        <end position="117"/>
    </location>
</feature>
<dbReference type="RefSeq" id="WP_246502475.1">
    <property type="nucleotide sequence ID" value="NZ_JACHJB010000002.1"/>
</dbReference>
<evidence type="ECO:0000313" key="14">
    <source>
        <dbReference type="Proteomes" id="UP000583800"/>
    </source>
</evidence>
<feature type="region of interest" description="Disordered" evidence="9">
    <location>
        <begin position="393"/>
        <end position="413"/>
    </location>
</feature>
<dbReference type="CDD" id="cd16917">
    <property type="entry name" value="HATPase_UhpB-NarQ-NarX-like"/>
    <property type="match status" value="1"/>
</dbReference>
<evidence type="ECO:0000256" key="3">
    <source>
        <dbReference type="ARBA" id="ARBA00022553"/>
    </source>
</evidence>
<protein>
    <recommendedName>
        <fullName evidence="2">histidine kinase</fullName>
        <ecNumber evidence="2">2.7.13.3</ecNumber>
    </recommendedName>
</protein>
<dbReference type="InterPro" id="IPR036890">
    <property type="entry name" value="HATPase_C_sf"/>
</dbReference>
<dbReference type="EC" id="2.7.13.3" evidence="2"/>
<keyword evidence="4" id="KW-0808">Transferase</keyword>
<dbReference type="Proteomes" id="UP000583800">
    <property type="component" value="Unassembled WGS sequence"/>
</dbReference>
<feature type="transmembrane region" description="Helical" evidence="10">
    <location>
        <begin position="61"/>
        <end position="92"/>
    </location>
</feature>
<dbReference type="InterPro" id="IPR011712">
    <property type="entry name" value="Sig_transdc_His_kin_sub3_dim/P"/>
</dbReference>
<evidence type="ECO:0000256" key="10">
    <source>
        <dbReference type="SAM" id="Phobius"/>
    </source>
</evidence>
<feature type="region of interest" description="Disordered" evidence="9">
    <location>
        <begin position="604"/>
        <end position="653"/>
    </location>
</feature>
<keyword evidence="10" id="KW-0812">Transmembrane</keyword>
<keyword evidence="3" id="KW-0597">Phosphoprotein</keyword>
<evidence type="ECO:0000313" key="13">
    <source>
        <dbReference type="EMBL" id="MBB6346879.1"/>
    </source>
</evidence>
<feature type="transmembrane region" description="Helical" evidence="10">
    <location>
        <begin position="277"/>
        <end position="298"/>
    </location>
</feature>
<evidence type="ECO:0000256" key="7">
    <source>
        <dbReference type="ARBA" id="ARBA00022840"/>
    </source>
</evidence>
<dbReference type="GO" id="GO:0046983">
    <property type="term" value="F:protein dimerization activity"/>
    <property type="evidence" value="ECO:0007669"/>
    <property type="project" value="InterPro"/>
</dbReference>
<dbReference type="PANTHER" id="PTHR24421:SF10">
    <property type="entry name" value="NITRATE_NITRITE SENSOR PROTEIN NARQ"/>
    <property type="match status" value="1"/>
</dbReference>
<feature type="transmembrane region" description="Helical" evidence="10">
    <location>
        <begin position="224"/>
        <end position="244"/>
    </location>
</feature>
<evidence type="ECO:0000259" key="12">
    <source>
        <dbReference type="Pfam" id="PF07730"/>
    </source>
</evidence>
<gene>
    <name evidence="13" type="ORF">FHU36_003424</name>
</gene>
<sequence>MRWRGMPLDVLLAVSGTGLDLLLSGKAGGGAHLPEFMTVPMALLVGAPLAFLRRWPLPVSLYLAVILVFADLVESFTCNTAQMLLCVAVGVVAHQYDRWAVVVALLAAVPATVVNLLDPGVLITVNTWTFSVVVPLLPVLVGVSLRGPAGRLDNDDLTPDLLLAGAGVASAVLGTWTDWDSGSMPVWVVGLFAVAGGLSLGVARRLPGMVIVLQGALLLAADTYLQEAVNTCLILTMIALAVFALRVSSWVWTVIAYLVGCLLAGAAVVVPGTDITPFRVVVLMALVITPIAIGRYLGVRQAAARAERLRARESARLAVAQVRADQLAERERIARDVHDIVAHHVGAMVLRAGAARYAAPEGPVADALGDIRDTGHQVLEDLRGLLDVLCAPEYAPPSADDPPDPHTGPPAPYRALEAEPAAHLGGGGGLGAYLGPDGGPATHRPPGGSSVAVAAQDRLPVPGGAGFARRTGMLADPADVVRESAERVAAAGLVVDLVLDPAADRSPLVARASAARIIQEGLTNVLKHAGPGTEVRVALATTGRGLSIEIHNGRPPGHVERLPSSGRGLAGMRERIRALGGTLAAGPDGDGGWRLAAFLPTARSTTPGSAMALSAPRSHALDPGGGAEDGAGEWTEGGAGSRASAGARPGDAG</sequence>
<comment type="catalytic activity">
    <reaction evidence="1">
        <text>ATP + protein L-histidine = ADP + protein N-phospho-L-histidine.</text>
        <dbReference type="EC" id="2.7.13.3"/>
    </reaction>
</comment>
<keyword evidence="8" id="KW-0902">Two-component regulatory system</keyword>
<feature type="transmembrane region" description="Helical" evidence="10">
    <location>
        <begin position="123"/>
        <end position="145"/>
    </location>
</feature>
<keyword evidence="6 13" id="KW-0418">Kinase</keyword>
<keyword evidence="10" id="KW-1133">Transmembrane helix</keyword>
<evidence type="ECO:0000259" key="11">
    <source>
        <dbReference type="Pfam" id="PF02518"/>
    </source>
</evidence>
<dbReference type="GO" id="GO:0016020">
    <property type="term" value="C:membrane"/>
    <property type="evidence" value="ECO:0007669"/>
    <property type="project" value="InterPro"/>
</dbReference>
<dbReference type="InterPro" id="IPR003594">
    <property type="entry name" value="HATPase_dom"/>
</dbReference>
<dbReference type="PANTHER" id="PTHR24421">
    <property type="entry name" value="NITRATE/NITRITE SENSOR PROTEIN NARX-RELATED"/>
    <property type="match status" value="1"/>
</dbReference>
<dbReference type="SUPFAM" id="SSF55874">
    <property type="entry name" value="ATPase domain of HSP90 chaperone/DNA topoisomerase II/histidine kinase"/>
    <property type="match status" value="1"/>
</dbReference>
<feature type="transmembrane region" description="Helical" evidence="10">
    <location>
        <begin position="182"/>
        <end position="203"/>
    </location>
</feature>
<dbReference type="AlphaFoldDB" id="A0A7X0EYW9"/>
<feature type="domain" description="Signal transduction histidine kinase subgroup 3 dimerisation and phosphoacceptor" evidence="12">
    <location>
        <begin position="329"/>
        <end position="390"/>
    </location>
</feature>
<feature type="compositionally biased region" description="Gly residues" evidence="9">
    <location>
        <begin position="623"/>
        <end position="640"/>
    </location>
</feature>
<dbReference type="GO" id="GO:0000155">
    <property type="term" value="F:phosphorelay sensor kinase activity"/>
    <property type="evidence" value="ECO:0007669"/>
    <property type="project" value="InterPro"/>
</dbReference>
<keyword evidence="14" id="KW-1185">Reference proteome</keyword>
<keyword evidence="10" id="KW-0472">Membrane</keyword>
<evidence type="ECO:0000256" key="1">
    <source>
        <dbReference type="ARBA" id="ARBA00000085"/>
    </source>
</evidence>
<dbReference type="Pfam" id="PF07730">
    <property type="entry name" value="HisKA_3"/>
    <property type="match status" value="1"/>
</dbReference>
<dbReference type="Gene3D" id="3.30.565.10">
    <property type="entry name" value="Histidine kinase-like ATPase, C-terminal domain"/>
    <property type="match status" value="1"/>
</dbReference>
<keyword evidence="5" id="KW-0547">Nucleotide-binding</keyword>
<evidence type="ECO:0000256" key="9">
    <source>
        <dbReference type="SAM" id="MobiDB-lite"/>
    </source>
</evidence>
<evidence type="ECO:0000256" key="5">
    <source>
        <dbReference type="ARBA" id="ARBA00022741"/>
    </source>
</evidence>